<gene>
    <name evidence="2" type="ORF">PIB30_067706</name>
</gene>
<dbReference type="EMBL" id="JASCZI010000712">
    <property type="protein sequence ID" value="MED6113090.1"/>
    <property type="molecule type" value="Genomic_DNA"/>
</dbReference>
<name>A0ABU6QN74_9FABA</name>
<organism evidence="2 3">
    <name type="scientific">Stylosanthes scabra</name>
    <dbReference type="NCBI Taxonomy" id="79078"/>
    <lineage>
        <taxon>Eukaryota</taxon>
        <taxon>Viridiplantae</taxon>
        <taxon>Streptophyta</taxon>
        <taxon>Embryophyta</taxon>
        <taxon>Tracheophyta</taxon>
        <taxon>Spermatophyta</taxon>
        <taxon>Magnoliopsida</taxon>
        <taxon>eudicotyledons</taxon>
        <taxon>Gunneridae</taxon>
        <taxon>Pentapetalae</taxon>
        <taxon>rosids</taxon>
        <taxon>fabids</taxon>
        <taxon>Fabales</taxon>
        <taxon>Fabaceae</taxon>
        <taxon>Papilionoideae</taxon>
        <taxon>50 kb inversion clade</taxon>
        <taxon>dalbergioids sensu lato</taxon>
        <taxon>Dalbergieae</taxon>
        <taxon>Pterocarpus clade</taxon>
        <taxon>Stylosanthes</taxon>
    </lineage>
</organism>
<evidence type="ECO:0008006" key="4">
    <source>
        <dbReference type="Google" id="ProtNLM"/>
    </source>
</evidence>
<accession>A0ABU6QN74</accession>
<evidence type="ECO:0000256" key="1">
    <source>
        <dbReference type="SAM" id="MobiDB-lite"/>
    </source>
</evidence>
<comment type="caution">
    <text evidence="2">The sequence shown here is derived from an EMBL/GenBank/DDBJ whole genome shotgun (WGS) entry which is preliminary data.</text>
</comment>
<sequence>MALPTLENCTVLCAVGVRRSCIYSAARGSLLLVEGSVRSHKSRDSSLDSSLGSSSSAFSLLGGSSGTSSISISSVVEALILFSGSSSLLSTIKTFPFGVSLDGVVLSANQRANLP</sequence>
<keyword evidence="3" id="KW-1185">Reference proteome</keyword>
<reference evidence="2 3" key="1">
    <citation type="journal article" date="2023" name="Plants (Basel)">
        <title>Bridging the Gap: Combining Genomics and Transcriptomics Approaches to Understand Stylosanthes scabra, an Orphan Legume from the Brazilian Caatinga.</title>
        <authorList>
            <person name="Ferreira-Neto J.R.C."/>
            <person name="da Silva M.D."/>
            <person name="Binneck E."/>
            <person name="de Melo N.F."/>
            <person name="da Silva R.H."/>
            <person name="de Melo A.L.T.M."/>
            <person name="Pandolfi V."/>
            <person name="Bustamante F.O."/>
            <person name="Brasileiro-Vidal A.C."/>
            <person name="Benko-Iseppon A.M."/>
        </authorList>
    </citation>
    <scope>NUCLEOTIDE SEQUENCE [LARGE SCALE GENOMIC DNA]</scope>
    <source>
        <tissue evidence="2">Leaves</tissue>
    </source>
</reference>
<dbReference type="Proteomes" id="UP001341840">
    <property type="component" value="Unassembled WGS sequence"/>
</dbReference>
<feature type="compositionally biased region" description="Low complexity" evidence="1">
    <location>
        <begin position="47"/>
        <end position="65"/>
    </location>
</feature>
<evidence type="ECO:0000313" key="3">
    <source>
        <dbReference type="Proteomes" id="UP001341840"/>
    </source>
</evidence>
<evidence type="ECO:0000313" key="2">
    <source>
        <dbReference type="EMBL" id="MED6113090.1"/>
    </source>
</evidence>
<protein>
    <recommendedName>
        <fullName evidence="4">Secreted protein</fullName>
    </recommendedName>
</protein>
<proteinExistence type="predicted"/>
<feature type="region of interest" description="Disordered" evidence="1">
    <location>
        <begin position="38"/>
        <end position="65"/>
    </location>
</feature>